<dbReference type="PRINTS" id="PR00385">
    <property type="entry name" value="P450"/>
</dbReference>
<dbReference type="AlphaFoldDB" id="A0A8H6J2A0"/>
<gene>
    <name evidence="9" type="ORF">CMUS01_14767</name>
</gene>
<dbReference type="PROSITE" id="PS00086">
    <property type="entry name" value="CYTOCHROME_P450"/>
    <property type="match status" value="1"/>
</dbReference>
<keyword evidence="8" id="KW-0472">Membrane</keyword>
<dbReference type="GO" id="GO:0005506">
    <property type="term" value="F:iron ion binding"/>
    <property type="evidence" value="ECO:0007669"/>
    <property type="project" value="InterPro"/>
</dbReference>
<evidence type="ECO:0000256" key="4">
    <source>
        <dbReference type="ARBA" id="ARBA00022723"/>
    </source>
</evidence>
<dbReference type="PANTHER" id="PTHR24305:SF210">
    <property type="entry name" value="CYTOCHROME P450 MONOOXYGENASE ASQL-RELATED"/>
    <property type="match status" value="1"/>
</dbReference>
<protein>
    <submittedName>
        <fullName evidence="9">Versicolorin B desaturase 4</fullName>
    </submittedName>
</protein>
<dbReference type="InterPro" id="IPR050121">
    <property type="entry name" value="Cytochrome_P450_monoxygenase"/>
</dbReference>
<dbReference type="PRINTS" id="PR00463">
    <property type="entry name" value="EP450I"/>
</dbReference>
<keyword evidence="8" id="KW-1133">Transmembrane helix</keyword>
<dbReference type="InterPro" id="IPR036396">
    <property type="entry name" value="Cyt_P450_sf"/>
</dbReference>
<evidence type="ECO:0000256" key="5">
    <source>
        <dbReference type="ARBA" id="ARBA00023004"/>
    </source>
</evidence>
<evidence type="ECO:0000256" key="2">
    <source>
        <dbReference type="ARBA" id="ARBA00010617"/>
    </source>
</evidence>
<feature type="binding site" description="axial binding residue" evidence="6">
    <location>
        <position position="410"/>
    </location>
    <ligand>
        <name>heme</name>
        <dbReference type="ChEBI" id="CHEBI:30413"/>
    </ligand>
    <ligandPart>
        <name>Fe</name>
        <dbReference type="ChEBI" id="CHEBI:18248"/>
    </ligandPart>
</feature>
<evidence type="ECO:0000256" key="7">
    <source>
        <dbReference type="RuleBase" id="RU000461"/>
    </source>
</evidence>
<organism evidence="9 10">
    <name type="scientific">Colletotrichum musicola</name>
    <dbReference type="NCBI Taxonomy" id="2175873"/>
    <lineage>
        <taxon>Eukaryota</taxon>
        <taxon>Fungi</taxon>
        <taxon>Dikarya</taxon>
        <taxon>Ascomycota</taxon>
        <taxon>Pezizomycotina</taxon>
        <taxon>Sordariomycetes</taxon>
        <taxon>Hypocreomycetidae</taxon>
        <taxon>Glomerellales</taxon>
        <taxon>Glomerellaceae</taxon>
        <taxon>Colletotrichum</taxon>
        <taxon>Colletotrichum orchidearum species complex</taxon>
    </lineage>
</organism>
<keyword evidence="4 6" id="KW-0479">Metal-binding</keyword>
<dbReference type="GO" id="GO:0016705">
    <property type="term" value="F:oxidoreductase activity, acting on paired donors, with incorporation or reduction of molecular oxygen"/>
    <property type="evidence" value="ECO:0007669"/>
    <property type="project" value="InterPro"/>
</dbReference>
<keyword evidence="7" id="KW-0560">Oxidoreductase</keyword>
<dbReference type="SUPFAM" id="SSF48264">
    <property type="entry name" value="Cytochrome P450"/>
    <property type="match status" value="1"/>
</dbReference>
<accession>A0A8H6J2A0</accession>
<evidence type="ECO:0000313" key="9">
    <source>
        <dbReference type="EMBL" id="KAF6804806.1"/>
    </source>
</evidence>
<comment type="caution">
    <text evidence="9">The sequence shown here is derived from an EMBL/GenBank/DDBJ whole genome shotgun (WGS) entry which is preliminary data.</text>
</comment>
<comment type="cofactor">
    <cofactor evidence="1 6">
        <name>heme</name>
        <dbReference type="ChEBI" id="CHEBI:30413"/>
    </cofactor>
</comment>
<evidence type="ECO:0000313" key="10">
    <source>
        <dbReference type="Proteomes" id="UP000639643"/>
    </source>
</evidence>
<dbReference type="EMBL" id="WIGM01001113">
    <property type="protein sequence ID" value="KAF6804806.1"/>
    <property type="molecule type" value="Genomic_DNA"/>
</dbReference>
<dbReference type="CDD" id="cd11058">
    <property type="entry name" value="CYP60B-like"/>
    <property type="match status" value="1"/>
</dbReference>
<proteinExistence type="inferred from homology"/>
<dbReference type="GO" id="GO:0020037">
    <property type="term" value="F:heme binding"/>
    <property type="evidence" value="ECO:0007669"/>
    <property type="project" value="InterPro"/>
</dbReference>
<evidence type="ECO:0000256" key="8">
    <source>
        <dbReference type="SAM" id="Phobius"/>
    </source>
</evidence>
<dbReference type="Proteomes" id="UP000639643">
    <property type="component" value="Unassembled WGS sequence"/>
</dbReference>
<keyword evidence="3 6" id="KW-0349">Heme</keyword>
<sequence>MLDFLPDNIWSCLLGIVCVVVGYNFMVAIYNVTFHPLRKYPGSWAASMTPIPFVYHMMPGEINPWLGQQHSRYGEVVRVMPDQLSYTAAEAQKDIHMPGRGFKHGYAKDPKFYVTFTGNKETPSTFTANDADHERQRRLFQSAFSDRALERQSPIMIKCVDMLVDRLRDRAFTGEPANMLDLYMFITIDTQADLLFGEPFHMTERDAYDPWIASVLYYIHVGSQIMALMQFASFRAMWKSLLSHDIMKFVIEEGNANPKRRLTINEIHSNAAHFWLAGSETTTTTLSSMTYHLLRNPDAYKKLCHEVRSHFSSEEKMTMKALGHLRYADACVKEGQRMHTPVPFPLPRRVPPGGATVAVATHAAHRSLANFTMPDRFLPERWLPDTPEYAQFAGDKIDASQPFGLGPRGCIGKKLIIAKIFFRFDMELLPGCETWDNQKVYGMWEKPPLLVCVTQRRNMMGTEM</sequence>
<dbReference type="GO" id="GO:0004497">
    <property type="term" value="F:monooxygenase activity"/>
    <property type="evidence" value="ECO:0007669"/>
    <property type="project" value="UniProtKB-KW"/>
</dbReference>
<dbReference type="Pfam" id="PF00067">
    <property type="entry name" value="p450"/>
    <property type="match status" value="1"/>
</dbReference>
<keyword evidence="8" id="KW-0812">Transmembrane</keyword>
<dbReference type="Gene3D" id="1.10.630.10">
    <property type="entry name" value="Cytochrome P450"/>
    <property type="match status" value="1"/>
</dbReference>
<keyword evidence="7" id="KW-0503">Monooxygenase</keyword>
<name>A0A8H6J2A0_9PEZI</name>
<evidence type="ECO:0000256" key="1">
    <source>
        <dbReference type="ARBA" id="ARBA00001971"/>
    </source>
</evidence>
<feature type="transmembrane region" description="Helical" evidence="8">
    <location>
        <begin position="12"/>
        <end position="32"/>
    </location>
</feature>
<dbReference type="InterPro" id="IPR002401">
    <property type="entry name" value="Cyt_P450_E_grp-I"/>
</dbReference>
<dbReference type="PANTHER" id="PTHR24305">
    <property type="entry name" value="CYTOCHROME P450"/>
    <property type="match status" value="1"/>
</dbReference>
<evidence type="ECO:0000256" key="6">
    <source>
        <dbReference type="PIRSR" id="PIRSR602401-1"/>
    </source>
</evidence>
<evidence type="ECO:0000256" key="3">
    <source>
        <dbReference type="ARBA" id="ARBA00022617"/>
    </source>
</evidence>
<keyword evidence="5 6" id="KW-0408">Iron</keyword>
<dbReference type="OrthoDB" id="3934656at2759"/>
<dbReference type="InterPro" id="IPR017972">
    <property type="entry name" value="Cyt_P450_CS"/>
</dbReference>
<comment type="similarity">
    <text evidence="2 7">Belongs to the cytochrome P450 family.</text>
</comment>
<dbReference type="InterPro" id="IPR001128">
    <property type="entry name" value="Cyt_P450"/>
</dbReference>
<keyword evidence="10" id="KW-1185">Reference proteome</keyword>
<reference evidence="9" key="1">
    <citation type="journal article" date="2020" name="Phytopathology">
        <title>Genome Sequence Resources of Colletotrichum truncatum, C. plurivorum, C. musicola, and C. sojae: Four Species Pathogenic to Soybean (Glycine max).</title>
        <authorList>
            <person name="Rogerio F."/>
            <person name="Boufleur T.R."/>
            <person name="Ciampi-Guillardi M."/>
            <person name="Sukno S.A."/>
            <person name="Thon M.R."/>
            <person name="Massola Junior N.S."/>
            <person name="Baroncelli R."/>
        </authorList>
    </citation>
    <scope>NUCLEOTIDE SEQUENCE</scope>
    <source>
        <strain evidence="9">LFN0074</strain>
    </source>
</reference>